<evidence type="ECO:0000256" key="6">
    <source>
        <dbReference type="ARBA" id="ARBA00022801"/>
    </source>
</evidence>
<feature type="disulfide bond" evidence="11">
    <location>
        <begin position="306"/>
        <end position="321"/>
    </location>
</feature>
<comment type="subcellular location">
    <subcellularLocation>
        <location evidence="2">Endomembrane system</location>
    </subcellularLocation>
    <subcellularLocation>
        <location evidence="1">Membrane</location>
        <topology evidence="1">Single-pass membrane protein</topology>
    </subcellularLocation>
</comment>
<name>A0A6J8BB50_MYTCO</name>
<evidence type="ECO:0000256" key="1">
    <source>
        <dbReference type="ARBA" id="ARBA00004167"/>
    </source>
</evidence>
<evidence type="ECO:0000313" key="16">
    <source>
        <dbReference type="EMBL" id="CAC5380540.1"/>
    </source>
</evidence>
<evidence type="ECO:0000256" key="9">
    <source>
        <dbReference type="ARBA" id="ARBA00023136"/>
    </source>
</evidence>
<sequence>MRILHLGFFSVLILSQLEFLTAKTRTICKTNRIVCKKERIIKVTEATFGRFGRKRRKKKITCGTKNNFLSEVKELCDENTSCLLDTSVPVFKKPCPGSAVCLRVKWRCRKKPGAIRPVIICQGEERKIQCKENTIIIINSATFGRRTLTTCPRFGIWKQFCGEHNNVLKKIKMQCDGTNVCSLRASTKDYAHPCQGIPVYLNIRYNCISGCTGETFKCTKRSKKCLPTSKRCDGKRDCQNGSDERKCECKSNQFECAASKKCISKYLRCNQIPDCPDESDEKNCECRADEFRCKTSTICIPESQKCNGKNDCADGSDEINCGCRSNEFQCETSKRCISKTLKCNRQQNCDDGSDEKNCECKSNQFECTASKKCISKYLRCNQIPDCPDESDEKNCECQADEFRCKTSTICIPNSQKCNGKNDCADGSDEISCGCRSNEFQCKTSKRCISEKLKCDRQQNCDDGSDEKNCDCASNEFQCKTSRKCIPATLECNRKLDCQDESDEQNCNCEVDEFRCTTSTLCIPLSLRCNDRRDCTDGSDEKNCRCKSNEFECETSTACISKTLQCDQNEDCKDGSDERNCPEVQCGVSHVVPQLSNCRLRIVGGCKAIPHSWPWVVQLLLRYDKNSNFTHECGGAILNSRFVITATHCFLSENDIKQWQIRAGSHYKGRSESSNQIRLIKKKTPLFNPTSNILDRDITILEVKTPFVFNTHVRPVCLPERHPRKGDKCAVVGWGTTKGTGHDDILKQTPMPIEDTQTCNNTSNLKGDITDYMFCGGFKEGKNDACQGDSGGPLMCVDGDKYRLQGIVSWGIDCAKPNLPGVYADVFKVLAWIKTVIGMK</sequence>
<keyword evidence="3 12" id="KW-0645">Protease</keyword>
<dbReference type="PROSITE" id="PS50228">
    <property type="entry name" value="SUEL_LECTIN"/>
    <property type="match status" value="1"/>
</dbReference>
<feature type="disulfide bond" evidence="11">
    <location>
        <begin position="528"/>
        <end position="543"/>
    </location>
</feature>
<dbReference type="GO" id="GO:0006508">
    <property type="term" value="P:proteolysis"/>
    <property type="evidence" value="ECO:0007669"/>
    <property type="project" value="UniProtKB-KW"/>
</dbReference>
<dbReference type="InterPro" id="IPR009003">
    <property type="entry name" value="Peptidase_S1_PA"/>
</dbReference>
<dbReference type="InterPro" id="IPR043159">
    <property type="entry name" value="Lectin_gal-bd_sf"/>
</dbReference>
<evidence type="ECO:0000256" key="8">
    <source>
        <dbReference type="ARBA" id="ARBA00022989"/>
    </source>
</evidence>
<keyword evidence="17" id="KW-1185">Reference proteome</keyword>
<dbReference type="PANTHER" id="PTHR24270">
    <property type="entry name" value="LOW-DENSITY LIPOPROTEIN RECEPTOR-RELATED"/>
    <property type="match status" value="1"/>
</dbReference>
<dbReference type="PROSITE" id="PS50240">
    <property type="entry name" value="TRYPSIN_DOM"/>
    <property type="match status" value="1"/>
</dbReference>
<keyword evidence="10 11" id="KW-1015">Disulfide bond</keyword>
<feature type="disulfide bond" evidence="11">
    <location>
        <begin position="454"/>
        <end position="469"/>
    </location>
</feature>
<dbReference type="CDD" id="cd00112">
    <property type="entry name" value="LDLa"/>
    <property type="match status" value="10"/>
</dbReference>
<keyword evidence="5" id="KW-0677">Repeat</keyword>
<feature type="chain" id="PRO_5027044975" evidence="13">
    <location>
        <begin position="23"/>
        <end position="839"/>
    </location>
</feature>
<dbReference type="Gene3D" id="2.40.10.10">
    <property type="entry name" value="Trypsin-like serine proteases"/>
    <property type="match status" value="1"/>
</dbReference>
<dbReference type="CDD" id="cd00190">
    <property type="entry name" value="Tryp_SPc"/>
    <property type="match status" value="1"/>
</dbReference>
<keyword evidence="7 12" id="KW-0720">Serine protease</keyword>
<feature type="disulfide bond" evidence="11">
    <location>
        <begin position="491"/>
        <end position="506"/>
    </location>
</feature>
<dbReference type="InterPro" id="IPR018114">
    <property type="entry name" value="TRYPSIN_HIS"/>
</dbReference>
<accession>A0A6J8BB50</accession>
<keyword evidence="6 12" id="KW-0378">Hydrolase</keyword>
<evidence type="ECO:0000259" key="14">
    <source>
        <dbReference type="PROSITE" id="PS50228"/>
    </source>
</evidence>
<dbReference type="Pfam" id="PF02140">
    <property type="entry name" value="SUEL_Lectin"/>
    <property type="match status" value="2"/>
</dbReference>
<dbReference type="InterPro" id="IPR033116">
    <property type="entry name" value="TRYPSIN_SER"/>
</dbReference>
<dbReference type="SUPFAM" id="SSF50494">
    <property type="entry name" value="Trypsin-like serine proteases"/>
    <property type="match status" value="1"/>
</dbReference>
<evidence type="ECO:0000256" key="13">
    <source>
        <dbReference type="SAM" id="SignalP"/>
    </source>
</evidence>
<evidence type="ECO:0000256" key="2">
    <source>
        <dbReference type="ARBA" id="ARBA00004308"/>
    </source>
</evidence>
<dbReference type="InterPro" id="IPR050685">
    <property type="entry name" value="LDLR"/>
</dbReference>
<keyword evidence="13" id="KW-0732">Signal</keyword>
<dbReference type="GO" id="GO:0005886">
    <property type="term" value="C:plasma membrane"/>
    <property type="evidence" value="ECO:0007669"/>
    <property type="project" value="TreeGrafter"/>
</dbReference>
<dbReference type="Pfam" id="PF00089">
    <property type="entry name" value="Trypsin"/>
    <property type="match status" value="1"/>
</dbReference>
<feature type="disulfide bond" evidence="11">
    <location>
        <begin position="232"/>
        <end position="247"/>
    </location>
</feature>
<feature type="domain" description="Peptidase S1" evidence="15">
    <location>
        <begin position="601"/>
        <end position="837"/>
    </location>
</feature>
<evidence type="ECO:0000259" key="15">
    <source>
        <dbReference type="PROSITE" id="PS50240"/>
    </source>
</evidence>
<dbReference type="Gene3D" id="4.10.400.10">
    <property type="entry name" value="Low-density Lipoprotein Receptor"/>
    <property type="match status" value="10"/>
</dbReference>
<reference evidence="16 17" key="1">
    <citation type="submission" date="2020-06" db="EMBL/GenBank/DDBJ databases">
        <authorList>
            <person name="Li R."/>
            <person name="Bekaert M."/>
        </authorList>
    </citation>
    <scope>NUCLEOTIDE SEQUENCE [LARGE SCALE GENOMIC DNA]</scope>
    <source>
        <strain evidence="17">wild</strain>
    </source>
</reference>
<dbReference type="AlphaFoldDB" id="A0A6J8BB50"/>
<dbReference type="GO" id="GO:0004252">
    <property type="term" value="F:serine-type endopeptidase activity"/>
    <property type="evidence" value="ECO:0007669"/>
    <property type="project" value="InterPro"/>
</dbReference>
<evidence type="ECO:0000256" key="3">
    <source>
        <dbReference type="ARBA" id="ARBA00022670"/>
    </source>
</evidence>
<feature type="disulfide bond" evidence="11">
    <location>
        <begin position="417"/>
        <end position="432"/>
    </location>
</feature>
<evidence type="ECO:0000313" key="17">
    <source>
        <dbReference type="Proteomes" id="UP000507470"/>
    </source>
</evidence>
<dbReference type="PRINTS" id="PR00261">
    <property type="entry name" value="LDLRECEPTOR"/>
</dbReference>
<feature type="disulfide bond" evidence="11">
    <location>
        <begin position="565"/>
        <end position="580"/>
    </location>
</feature>
<dbReference type="InterPro" id="IPR043504">
    <property type="entry name" value="Peptidase_S1_PA_chymotrypsin"/>
</dbReference>
<dbReference type="SMART" id="SM00192">
    <property type="entry name" value="LDLa"/>
    <property type="match status" value="10"/>
</dbReference>
<dbReference type="InterPro" id="IPR002172">
    <property type="entry name" value="LDrepeatLR_classA_rpt"/>
</dbReference>
<dbReference type="CDD" id="cd22823">
    <property type="entry name" value="Gal_Rha_Lectin"/>
    <property type="match status" value="1"/>
</dbReference>
<dbReference type="PROSITE" id="PS01209">
    <property type="entry name" value="LDLRA_1"/>
    <property type="match status" value="1"/>
</dbReference>
<evidence type="ECO:0000256" key="4">
    <source>
        <dbReference type="ARBA" id="ARBA00022692"/>
    </source>
</evidence>
<dbReference type="PROSITE" id="PS50068">
    <property type="entry name" value="LDLRA_2"/>
    <property type="match status" value="10"/>
</dbReference>
<proteinExistence type="predicted"/>
<protein>
    <submittedName>
        <fullName evidence="16">LRP1B</fullName>
    </submittedName>
</protein>
<dbReference type="PROSITE" id="PS00135">
    <property type="entry name" value="TRYPSIN_SER"/>
    <property type="match status" value="1"/>
</dbReference>
<dbReference type="FunFam" id="2.40.10.10:FF:000003">
    <property type="entry name" value="Transmembrane serine protease 3"/>
    <property type="match status" value="1"/>
</dbReference>
<dbReference type="GO" id="GO:0012505">
    <property type="term" value="C:endomembrane system"/>
    <property type="evidence" value="ECO:0007669"/>
    <property type="project" value="UniProtKB-SubCell"/>
</dbReference>
<dbReference type="InterPro" id="IPR001254">
    <property type="entry name" value="Trypsin_dom"/>
</dbReference>
<gene>
    <name evidence="16" type="ORF">MCOR_16476</name>
</gene>
<feature type="domain" description="SUEL-type lectin" evidence="14">
    <location>
        <begin position="120"/>
        <end position="208"/>
    </location>
</feature>
<keyword evidence="4" id="KW-0812">Transmembrane</keyword>
<feature type="signal peptide" evidence="13">
    <location>
        <begin position="1"/>
        <end position="22"/>
    </location>
</feature>
<feature type="disulfide bond" evidence="11">
    <location>
        <begin position="380"/>
        <end position="395"/>
    </location>
</feature>
<dbReference type="InterPro" id="IPR023415">
    <property type="entry name" value="LDLR_class-A_CS"/>
</dbReference>
<dbReference type="GO" id="GO:0030246">
    <property type="term" value="F:carbohydrate binding"/>
    <property type="evidence" value="ECO:0007669"/>
    <property type="project" value="InterPro"/>
</dbReference>
<dbReference type="Pfam" id="PF00057">
    <property type="entry name" value="Ldl_recept_a"/>
    <property type="match status" value="10"/>
</dbReference>
<dbReference type="OrthoDB" id="10062665at2759"/>
<dbReference type="InterPro" id="IPR036055">
    <property type="entry name" value="LDL_receptor-like_sf"/>
</dbReference>
<evidence type="ECO:0000256" key="10">
    <source>
        <dbReference type="ARBA" id="ARBA00023157"/>
    </source>
</evidence>
<keyword evidence="9" id="KW-0472">Membrane</keyword>
<dbReference type="Gene3D" id="2.60.120.740">
    <property type="match status" value="2"/>
</dbReference>
<comment type="caution">
    <text evidence="11">Lacks conserved residue(s) required for the propagation of feature annotation.</text>
</comment>
<dbReference type="EMBL" id="CACVKT020002890">
    <property type="protein sequence ID" value="CAC5380540.1"/>
    <property type="molecule type" value="Genomic_DNA"/>
</dbReference>
<evidence type="ECO:0000256" key="12">
    <source>
        <dbReference type="RuleBase" id="RU363034"/>
    </source>
</evidence>
<organism evidence="16 17">
    <name type="scientific">Mytilus coruscus</name>
    <name type="common">Sea mussel</name>
    <dbReference type="NCBI Taxonomy" id="42192"/>
    <lineage>
        <taxon>Eukaryota</taxon>
        <taxon>Metazoa</taxon>
        <taxon>Spiralia</taxon>
        <taxon>Lophotrochozoa</taxon>
        <taxon>Mollusca</taxon>
        <taxon>Bivalvia</taxon>
        <taxon>Autobranchia</taxon>
        <taxon>Pteriomorphia</taxon>
        <taxon>Mytilida</taxon>
        <taxon>Mytiloidea</taxon>
        <taxon>Mytilidae</taxon>
        <taxon>Mytilinae</taxon>
        <taxon>Mytilus</taxon>
    </lineage>
</organism>
<dbReference type="PANTHER" id="PTHR24270:SF61">
    <property type="entry name" value="EGF-LIKE DOMAIN-CONTAINING PROTEIN"/>
    <property type="match status" value="1"/>
</dbReference>
<dbReference type="SMART" id="SM00020">
    <property type="entry name" value="Tryp_SPc"/>
    <property type="match status" value="1"/>
</dbReference>
<feature type="disulfide bond" evidence="11">
    <location>
        <begin position="343"/>
        <end position="358"/>
    </location>
</feature>
<keyword evidence="8" id="KW-1133">Transmembrane helix</keyword>
<dbReference type="SUPFAM" id="SSF57424">
    <property type="entry name" value="LDL receptor-like module"/>
    <property type="match status" value="10"/>
</dbReference>
<dbReference type="PROSITE" id="PS00134">
    <property type="entry name" value="TRYPSIN_HIS"/>
    <property type="match status" value="1"/>
</dbReference>
<evidence type="ECO:0000256" key="7">
    <source>
        <dbReference type="ARBA" id="ARBA00022825"/>
    </source>
</evidence>
<dbReference type="Proteomes" id="UP000507470">
    <property type="component" value="Unassembled WGS sequence"/>
</dbReference>
<evidence type="ECO:0000256" key="5">
    <source>
        <dbReference type="ARBA" id="ARBA00022737"/>
    </source>
</evidence>
<feature type="disulfide bond" evidence="11">
    <location>
        <begin position="269"/>
        <end position="284"/>
    </location>
</feature>
<dbReference type="InterPro" id="IPR000922">
    <property type="entry name" value="Lectin_gal-bd_dom"/>
</dbReference>
<dbReference type="GO" id="GO:0016192">
    <property type="term" value="P:vesicle-mediated transport"/>
    <property type="evidence" value="ECO:0007669"/>
    <property type="project" value="UniProtKB-ARBA"/>
</dbReference>
<evidence type="ECO:0000256" key="11">
    <source>
        <dbReference type="PROSITE-ProRule" id="PRU00124"/>
    </source>
</evidence>